<comment type="caution">
    <text evidence="1">The sequence shown here is derived from an EMBL/GenBank/DDBJ whole genome shotgun (WGS) entry which is preliminary data.</text>
</comment>
<dbReference type="EMBL" id="JARBHB010000016">
    <property type="protein sequence ID" value="KAJ8866969.1"/>
    <property type="molecule type" value="Genomic_DNA"/>
</dbReference>
<name>A0ABQ9G7F9_9NEOP</name>
<accession>A0ABQ9G7F9</accession>
<gene>
    <name evidence="1" type="ORF">PR048_032831</name>
</gene>
<evidence type="ECO:0000313" key="1">
    <source>
        <dbReference type="EMBL" id="KAJ8866969.1"/>
    </source>
</evidence>
<protein>
    <submittedName>
        <fullName evidence="1">Uncharacterized protein</fullName>
    </submittedName>
</protein>
<sequence>MNTHATRCSDDLRAGDVAFTRARALPGWLGDGVVISACGALSRLVANYTLYVATHLSSISVGVRMCPGARSTNHASGRLATTAPRRRPANLPGALLPAAASWCPAPRHLHTPARNHTPSEEVHVAAMRTYHLPHFVLLGTPGTLTAPYQPSRSQDLNPLDFYFRGHLKVLVYATRVDDVGILRNCIAVACETIKKFSRDSSMHPGVNTMCEVSCIMQSNAAMAFHSNMIQPMGRTLYIMHYGLSESSPGRSPVEGGKPRDIAVAIHTQLMTSLFATAMREVLRADECEECKGGGNGRHPRKPTDQWRRVARLPHAIIRERYAGKLFKVKRAHLKALLKMHVVYPSALCKINIDTGLITLFMSRTRLESATLVRWELVWGGGGQEGCAEARSSPLNTAQDAIPDPRAANEVVTLSSQGTYTLFRLCVLLYSVSLPVPSYDPFTVTYSFPEALPKFYFQDISPAHTNKDYPTPVSLVHILPPLLHLRLILPHPFLRLARTTADVSVLNSRLESATDIARLQLQIVAVGYLRGGYSVCYSAAIVYPGGTTRKTFKDPELSSEFVAHFTLDCYLEANHFLFVLAICELGDKRLAVLHFVRSRRRCFCPCLAAVEEVSKGNKLSRSSHTKVSERVEYIQDVSKSDRQVSPAISAANDVSHTQGSFLVGRYVLLCTLKTIQATSYATSQIEDTVTERVKKKNRNDVLLGFVSAPPHSGIDIVFIELCQFVTINWGSGGAVARALATHHGDPGVMPGGFTPGFSHVGIVLDDAACRQVFSGYSRFPPPLHSSAAPS</sequence>
<dbReference type="Proteomes" id="UP001159363">
    <property type="component" value="Chromosome 15"/>
</dbReference>
<reference evidence="1 2" key="1">
    <citation type="submission" date="2023-02" db="EMBL/GenBank/DDBJ databases">
        <title>LHISI_Scaffold_Assembly.</title>
        <authorList>
            <person name="Stuart O.P."/>
            <person name="Cleave R."/>
            <person name="Magrath M.J.L."/>
            <person name="Mikheyev A.S."/>
        </authorList>
    </citation>
    <scope>NUCLEOTIDE SEQUENCE [LARGE SCALE GENOMIC DNA]</scope>
    <source>
        <strain evidence="1">Daus_M_001</strain>
        <tissue evidence="1">Leg muscle</tissue>
    </source>
</reference>
<organism evidence="1 2">
    <name type="scientific">Dryococelus australis</name>
    <dbReference type="NCBI Taxonomy" id="614101"/>
    <lineage>
        <taxon>Eukaryota</taxon>
        <taxon>Metazoa</taxon>
        <taxon>Ecdysozoa</taxon>
        <taxon>Arthropoda</taxon>
        <taxon>Hexapoda</taxon>
        <taxon>Insecta</taxon>
        <taxon>Pterygota</taxon>
        <taxon>Neoptera</taxon>
        <taxon>Polyneoptera</taxon>
        <taxon>Phasmatodea</taxon>
        <taxon>Verophasmatodea</taxon>
        <taxon>Anareolatae</taxon>
        <taxon>Phasmatidae</taxon>
        <taxon>Eurycanthinae</taxon>
        <taxon>Dryococelus</taxon>
    </lineage>
</organism>
<dbReference type="InterPro" id="IPR036397">
    <property type="entry name" value="RNaseH_sf"/>
</dbReference>
<keyword evidence="2" id="KW-1185">Reference proteome</keyword>
<evidence type="ECO:0000313" key="2">
    <source>
        <dbReference type="Proteomes" id="UP001159363"/>
    </source>
</evidence>
<dbReference type="Gene3D" id="3.30.420.10">
    <property type="entry name" value="Ribonuclease H-like superfamily/Ribonuclease H"/>
    <property type="match status" value="1"/>
</dbReference>
<proteinExistence type="predicted"/>